<evidence type="ECO:0000313" key="8">
    <source>
        <dbReference type="Proteomes" id="UP000054166"/>
    </source>
</evidence>
<feature type="domain" description="C2H2-type" evidence="6">
    <location>
        <begin position="398"/>
        <end position="427"/>
    </location>
</feature>
<reference evidence="8" key="2">
    <citation type="submission" date="2015-01" db="EMBL/GenBank/DDBJ databases">
        <title>Evolutionary Origins and Diversification of the Mycorrhizal Mutualists.</title>
        <authorList>
            <consortium name="DOE Joint Genome Institute"/>
            <consortium name="Mycorrhizal Genomics Consortium"/>
            <person name="Kohler A."/>
            <person name="Kuo A."/>
            <person name="Nagy L.G."/>
            <person name="Floudas D."/>
            <person name="Copeland A."/>
            <person name="Barry K.W."/>
            <person name="Cichocki N."/>
            <person name="Veneault-Fourrey C."/>
            <person name="LaButti K."/>
            <person name="Lindquist E.A."/>
            <person name="Lipzen A."/>
            <person name="Lundell T."/>
            <person name="Morin E."/>
            <person name="Murat C."/>
            <person name="Riley R."/>
            <person name="Ohm R."/>
            <person name="Sun H."/>
            <person name="Tunlid A."/>
            <person name="Henrissat B."/>
            <person name="Grigoriev I.V."/>
            <person name="Hibbett D.S."/>
            <person name="Martin F."/>
        </authorList>
    </citation>
    <scope>NUCLEOTIDE SEQUENCE [LARGE SCALE GENOMIC DNA]</scope>
    <source>
        <strain evidence="8">F 1598</strain>
    </source>
</reference>
<proteinExistence type="predicted"/>
<dbReference type="HOGENOM" id="CLU_642685_0_0_1"/>
<name>A0A0C3F702_PILCF</name>
<dbReference type="AlphaFoldDB" id="A0A0C3F702"/>
<dbReference type="GO" id="GO:0008270">
    <property type="term" value="F:zinc ion binding"/>
    <property type="evidence" value="ECO:0007669"/>
    <property type="project" value="UniProtKB-KW"/>
</dbReference>
<dbReference type="PANTHER" id="PTHR23235:SF120">
    <property type="entry name" value="KRUPPEL-LIKE FACTOR 15"/>
    <property type="match status" value="1"/>
</dbReference>
<dbReference type="PROSITE" id="PS00028">
    <property type="entry name" value="ZINC_FINGER_C2H2_1"/>
    <property type="match status" value="1"/>
</dbReference>
<feature type="compositionally biased region" description="Low complexity" evidence="5">
    <location>
        <begin position="335"/>
        <end position="346"/>
    </location>
</feature>
<feature type="region of interest" description="Disordered" evidence="5">
    <location>
        <begin position="146"/>
        <end position="263"/>
    </location>
</feature>
<feature type="compositionally biased region" description="Polar residues" evidence="5">
    <location>
        <begin position="212"/>
        <end position="228"/>
    </location>
</feature>
<reference evidence="7 8" key="1">
    <citation type="submission" date="2014-04" db="EMBL/GenBank/DDBJ databases">
        <authorList>
            <consortium name="DOE Joint Genome Institute"/>
            <person name="Kuo A."/>
            <person name="Tarkka M."/>
            <person name="Buscot F."/>
            <person name="Kohler A."/>
            <person name="Nagy L.G."/>
            <person name="Floudas D."/>
            <person name="Copeland A."/>
            <person name="Barry K.W."/>
            <person name="Cichocki N."/>
            <person name="Veneault-Fourrey C."/>
            <person name="LaButti K."/>
            <person name="Lindquist E.A."/>
            <person name="Lipzen A."/>
            <person name="Lundell T."/>
            <person name="Morin E."/>
            <person name="Murat C."/>
            <person name="Sun H."/>
            <person name="Tunlid A."/>
            <person name="Henrissat B."/>
            <person name="Grigoriev I.V."/>
            <person name="Hibbett D.S."/>
            <person name="Martin F."/>
            <person name="Nordberg H.P."/>
            <person name="Cantor M.N."/>
            <person name="Hua S.X."/>
        </authorList>
    </citation>
    <scope>NUCLEOTIDE SEQUENCE [LARGE SCALE GENOMIC DNA]</scope>
    <source>
        <strain evidence="7 8">F 1598</strain>
    </source>
</reference>
<protein>
    <recommendedName>
        <fullName evidence="6">C2H2-type domain-containing protein</fullName>
    </recommendedName>
</protein>
<keyword evidence="2 4" id="KW-0863">Zinc-finger</keyword>
<dbReference type="STRING" id="765440.A0A0C3F702"/>
<feature type="region of interest" description="Disordered" evidence="5">
    <location>
        <begin position="326"/>
        <end position="348"/>
    </location>
</feature>
<keyword evidence="8" id="KW-1185">Reference proteome</keyword>
<evidence type="ECO:0000256" key="5">
    <source>
        <dbReference type="SAM" id="MobiDB-lite"/>
    </source>
</evidence>
<feature type="compositionally biased region" description="Polar residues" evidence="5">
    <location>
        <begin position="188"/>
        <end position="205"/>
    </location>
</feature>
<dbReference type="Gene3D" id="3.30.160.60">
    <property type="entry name" value="Classic Zinc Finger"/>
    <property type="match status" value="2"/>
</dbReference>
<dbReference type="InterPro" id="IPR013087">
    <property type="entry name" value="Znf_C2H2_type"/>
</dbReference>
<dbReference type="InterPro" id="IPR036236">
    <property type="entry name" value="Znf_C2H2_sf"/>
</dbReference>
<feature type="domain" description="C2H2-type" evidence="6">
    <location>
        <begin position="370"/>
        <end position="397"/>
    </location>
</feature>
<dbReference type="GO" id="GO:0000978">
    <property type="term" value="F:RNA polymerase II cis-regulatory region sequence-specific DNA binding"/>
    <property type="evidence" value="ECO:0007669"/>
    <property type="project" value="TreeGrafter"/>
</dbReference>
<keyword evidence="1" id="KW-0479">Metal-binding</keyword>
<dbReference type="EMBL" id="KN833004">
    <property type="protein sequence ID" value="KIM80465.1"/>
    <property type="molecule type" value="Genomic_DNA"/>
</dbReference>
<dbReference type="GO" id="GO:0000981">
    <property type="term" value="F:DNA-binding transcription factor activity, RNA polymerase II-specific"/>
    <property type="evidence" value="ECO:0007669"/>
    <property type="project" value="TreeGrafter"/>
</dbReference>
<dbReference type="SUPFAM" id="SSF57667">
    <property type="entry name" value="beta-beta-alpha zinc fingers"/>
    <property type="match status" value="1"/>
</dbReference>
<dbReference type="PROSITE" id="PS50157">
    <property type="entry name" value="ZINC_FINGER_C2H2_2"/>
    <property type="match status" value="2"/>
</dbReference>
<accession>A0A0C3F702</accession>
<dbReference type="Proteomes" id="UP000054166">
    <property type="component" value="Unassembled WGS sequence"/>
</dbReference>
<dbReference type="SMART" id="SM00355">
    <property type="entry name" value="ZnF_C2H2"/>
    <property type="match status" value="2"/>
</dbReference>
<feature type="compositionally biased region" description="Polar residues" evidence="5">
    <location>
        <begin position="146"/>
        <end position="159"/>
    </location>
</feature>
<evidence type="ECO:0000256" key="4">
    <source>
        <dbReference type="PROSITE-ProRule" id="PRU00042"/>
    </source>
</evidence>
<keyword evidence="3" id="KW-0862">Zinc</keyword>
<dbReference type="OrthoDB" id="6077919at2759"/>
<evidence type="ECO:0000259" key="6">
    <source>
        <dbReference type="PROSITE" id="PS50157"/>
    </source>
</evidence>
<gene>
    <name evidence="7" type="ORF">PILCRDRAFT_822572</name>
</gene>
<organism evidence="7 8">
    <name type="scientific">Piloderma croceum (strain F 1598)</name>
    <dbReference type="NCBI Taxonomy" id="765440"/>
    <lineage>
        <taxon>Eukaryota</taxon>
        <taxon>Fungi</taxon>
        <taxon>Dikarya</taxon>
        <taxon>Basidiomycota</taxon>
        <taxon>Agaricomycotina</taxon>
        <taxon>Agaricomycetes</taxon>
        <taxon>Agaricomycetidae</taxon>
        <taxon>Atheliales</taxon>
        <taxon>Atheliaceae</taxon>
        <taxon>Piloderma</taxon>
    </lineage>
</organism>
<dbReference type="InParanoid" id="A0A0C3F702"/>
<sequence>MSSEHEVPRLGITICVEPPSDNKDPEPVSGGSIDWPLGHYSLNDQQSFLPGYPQVYPQPSRPQDIPRIHSPYDDLNNSPNAIWEARSPASSDSGWSNPSSPLQEHFNNEEFRDDGSDLLLDNRSYVSDVHYQEEFDLETFLNLSSSDAVQSPDTTSPTEFFSGPDPYQPPLSLPLPNPNPNPNAFPPQSLQYASPYNSGQGSPTFSIGFPNGFQNTGNNTNAVSSMRPNTHHRSSSDYLSPPMMNRGGRSHSRGPGGHRSTISEGSSAFMAAEHNPEVSLFLGGDLRGRGLARAKSAPSSKAVFRGKSPYDRPGSQTEITRLEIPTFNGSFSGQSSPELESPSPSSAKDVVATDAMIQASVKRRKREANFFCFLCNASFTTENSKRRHESSHSGEKPFKCTKDGCDQTFSNADDRKRHETKSKKHAP</sequence>
<feature type="region of interest" description="Disordered" evidence="5">
    <location>
        <begin position="1"/>
        <end position="108"/>
    </location>
</feature>
<evidence type="ECO:0000256" key="3">
    <source>
        <dbReference type="ARBA" id="ARBA00022833"/>
    </source>
</evidence>
<evidence type="ECO:0000313" key="7">
    <source>
        <dbReference type="EMBL" id="KIM80465.1"/>
    </source>
</evidence>
<feature type="region of interest" description="Disordered" evidence="5">
    <location>
        <begin position="382"/>
        <end position="427"/>
    </location>
</feature>
<evidence type="ECO:0000256" key="2">
    <source>
        <dbReference type="ARBA" id="ARBA00022771"/>
    </source>
</evidence>
<feature type="compositionally biased region" description="Low complexity" evidence="5">
    <location>
        <begin position="87"/>
        <end position="101"/>
    </location>
</feature>
<feature type="compositionally biased region" description="Basic residues" evidence="5">
    <location>
        <begin position="418"/>
        <end position="427"/>
    </location>
</feature>
<dbReference type="PANTHER" id="PTHR23235">
    <property type="entry name" value="KRUEPPEL-LIKE TRANSCRIPTION FACTOR"/>
    <property type="match status" value="1"/>
</dbReference>
<feature type="compositionally biased region" description="Pro residues" evidence="5">
    <location>
        <begin position="166"/>
        <end position="185"/>
    </location>
</feature>
<feature type="compositionally biased region" description="Basic and acidic residues" evidence="5">
    <location>
        <begin position="390"/>
        <end position="405"/>
    </location>
</feature>
<evidence type="ECO:0000256" key="1">
    <source>
        <dbReference type="ARBA" id="ARBA00022723"/>
    </source>
</evidence>